<dbReference type="InterPro" id="IPR000146">
    <property type="entry name" value="FBPase_class-1"/>
</dbReference>
<reference evidence="3" key="1">
    <citation type="journal article" date="2014" name="Front. Microbiol.">
        <title>High frequency of phylogenetically diverse reductive dehalogenase-homologous genes in deep subseafloor sedimentary metagenomes.</title>
        <authorList>
            <person name="Kawai M."/>
            <person name="Futagami T."/>
            <person name="Toyoda A."/>
            <person name="Takaki Y."/>
            <person name="Nishi S."/>
            <person name="Hori S."/>
            <person name="Arai W."/>
            <person name="Tsubouchi T."/>
            <person name="Morono Y."/>
            <person name="Uchiyama I."/>
            <person name="Ito T."/>
            <person name="Fujiyama A."/>
            <person name="Inagaki F."/>
            <person name="Takami H."/>
        </authorList>
    </citation>
    <scope>NUCLEOTIDE SEQUENCE</scope>
    <source>
        <strain evidence="3">Expedition CK06-06</strain>
    </source>
</reference>
<dbReference type="GO" id="GO:0030388">
    <property type="term" value="P:fructose 1,6-bisphosphate metabolic process"/>
    <property type="evidence" value="ECO:0007669"/>
    <property type="project" value="TreeGrafter"/>
</dbReference>
<dbReference type="EMBL" id="BART01013259">
    <property type="protein sequence ID" value="GAG89545.1"/>
    <property type="molecule type" value="Genomic_DNA"/>
</dbReference>
<dbReference type="GO" id="GO:0006002">
    <property type="term" value="P:fructose 6-phosphate metabolic process"/>
    <property type="evidence" value="ECO:0007669"/>
    <property type="project" value="TreeGrafter"/>
</dbReference>
<dbReference type="PANTHER" id="PTHR11556:SF35">
    <property type="entry name" value="SEDOHEPTULOSE-1,7-BISPHOSPHATASE, CHLOROPLASTIC"/>
    <property type="match status" value="1"/>
</dbReference>
<sequence length="187" mass="21162">GTIICSFYILYGIYTNLVLALNGKVAEFILDTSPYSMTFYHYIYQELKKLPNIVEGGIRCLGGDSTKWSDRCKAYEQALINRNFKNRYSGSFVGDLHAILTYGGIYSYFPSPKAKIRIYYEWLPLAFIIETLKGVFLIIGSPENTDEVKKMEHIEPLTVDNVNEIHTRTSGGLLGSEKPVALFFSTT</sequence>
<dbReference type="GO" id="GO:0005986">
    <property type="term" value="P:sucrose biosynthetic process"/>
    <property type="evidence" value="ECO:0007669"/>
    <property type="project" value="TreeGrafter"/>
</dbReference>
<feature type="non-terminal residue" evidence="3">
    <location>
        <position position="1"/>
    </location>
</feature>
<comment type="pathway">
    <text evidence="1">Carbohydrate biosynthesis.</text>
</comment>
<dbReference type="GO" id="GO:0006000">
    <property type="term" value="P:fructose metabolic process"/>
    <property type="evidence" value="ECO:0007669"/>
    <property type="project" value="TreeGrafter"/>
</dbReference>
<evidence type="ECO:0000313" key="3">
    <source>
        <dbReference type="EMBL" id="GAG89545.1"/>
    </source>
</evidence>
<dbReference type="Pfam" id="PF18913">
    <property type="entry name" value="FBPase_C"/>
    <property type="match status" value="1"/>
</dbReference>
<comment type="caution">
    <text evidence="3">The sequence shown here is derived from an EMBL/GenBank/DDBJ whole genome shotgun (WGS) entry which is preliminary data.</text>
</comment>
<proteinExistence type="predicted"/>
<dbReference type="GO" id="GO:0042132">
    <property type="term" value="F:fructose 1,6-bisphosphate 1-phosphatase activity"/>
    <property type="evidence" value="ECO:0007669"/>
    <property type="project" value="TreeGrafter"/>
</dbReference>
<organism evidence="3">
    <name type="scientific">marine sediment metagenome</name>
    <dbReference type="NCBI Taxonomy" id="412755"/>
    <lineage>
        <taxon>unclassified sequences</taxon>
        <taxon>metagenomes</taxon>
        <taxon>ecological metagenomes</taxon>
    </lineage>
</organism>
<name>X1B3G8_9ZZZZ</name>
<dbReference type="AlphaFoldDB" id="X1B3G8"/>
<dbReference type="InterPro" id="IPR044015">
    <property type="entry name" value="FBPase_C_dom"/>
</dbReference>
<evidence type="ECO:0000256" key="1">
    <source>
        <dbReference type="ARBA" id="ARBA00024331"/>
    </source>
</evidence>
<evidence type="ECO:0000259" key="2">
    <source>
        <dbReference type="Pfam" id="PF18913"/>
    </source>
</evidence>
<protein>
    <recommendedName>
        <fullName evidence="2">Fructose-1-6-bisphosphatase class 1 C-terminal domain-containing protein</fullName>
    </recommendedName>
</protein>
<dbReference type="SUPFAM" id="SSF56655">
    <property type="entry name" value="Carbohydrate phosphatase"/>
    <property type="match status" value="1"/>
</dbReference>
<dbReference type="PANTHER" id="PTHR11556">
    <property type="entry name" value="FRUCTOSE-1,6-BISPHOSPHATASE-RELATED"/>
    <property type="match status" value="1"/>
</dbReference>
<dbReference type="Gene3D" id="3.40.190.80">
    <property type="match status" value="1"/>
</dbReference>
<dbReference type="GO" id="GO:0005737">
    <property type="term" value="C:cytoplasm"/>
    <property type="evidence" value="ECO:0007669"/>
    <property type="project" value="TreeGrafter"/>
</dbReference>
<accession>X1B3G8</accession>
<feature type="domain" description="Fructose-1-6-bisphosphatase class 1 C-terminal" evidence="2">
    <location>
        <begin position="63"/>
        <end position="134"/>
    </location>
</feature>
<gene>
    <name evidence="3" type="ORF">S01H4_27222</name>
</gene>
<dbReference type="GO" id="GO:0006094">
    <property type="term" value="P:gluconeogenesis"/>
    <property type="evidence" value="ECO:0007669"/>
    <property type="project" value="TreeGrafter"/>
</dbReference>